<dbReference type="EMBL" id="GBEZ01018555">
    <property type="protein sequence ID" value="JAC67890.1"/>
    <property type="molecule type" value="Transcribed_RNA"/>
</dbReference>
<reference evidence="1" key="1">
    <citation type="submission" date="2014-05" db="EMBL/GenBank/DDBJ databases">
        <title>The transcriptome of the halophilic microalga Tetraselmis sp. GSL018 isolated from the Great Salt Lake, Utah.</title>
        <authorList>
            <person name="Jinkerson R.E."/>
            <person name="D'Adamo S."/>
            <person name="Posewitz M.C."/>
        </authorList>
    </citation>
    <scope>NUCLEOTIDE SEQUENCE</scope>
    <source>
        <strain evidence="1">GSL018</strain>
    </source>
</reference>
<accession>A0A061RB46</accession>
<evidence type="ECO:0000313" key="1">
    <source>
        <dbReference type="EMBL" id="JAC67890.1"/>
    </source>
</evidence>
<organism evidence="1">
    <name type="scientific">Tetraselmis sp. GSL018</name>
    <dbReference type="NCBI Taxonomy" id="582737"/>
    <lineage>
        <taxon>Eukaryota</taxon>
        <taxon>Viridiplantae</taxon>
        <taxon>Chlorophyta</taxon>
        <taxon>core chlorophytes</taxon>
        <taxon>Chlorodendrophyceae</taxon>
        <taxon>Chlorodendrales</taxon>
        <taxon>Chlorodendraceae</taxon>
        <taxon>Tetraselmis</taxon>
    </lineage>
</organism>
<dbReference type="PANTHER" id="PTHR31579">
    <property type="entry name" value="OS03G0796600 PROTEIN"/>
    <property type="match status" value="1"/>
</dbReference>
<dbReference type="PANTHER" id="PTHR31579:SF1">
    <property type="entry name" value="OS03G0796600 PROTEIN"/>
    <property type="match status" value="1"/>
</dbReference>
<dbReference type="Pfam" id="PF04720">
    <property type="entry name" value="PDDEXK_6"/>
    <property type="match status" value="1"/>
</dbReference>
<protein>
    <submittedName>
        <fullName evidence="1">Duf506-domain-containing protein</fullName>
    </submittedName>
</protein>
<name>A0A061RB46_9CHLO</name>
<sequence length="242" mass="27192">MTLQRSHIVTTKVGNASPAMFSWQSRDESLPRSSDNGIFELEMEDMSVPAEVNLGHSEVHTLKLLQSTVASAVARISTPFDCKLKSDVDTVMAQLGPDETHEQKLQHLADRLRCFGYRITVHASSASYCPGTLQFNLRHSFLCCAPPTLDCILDRDVRVIDIAFKDQFWIASPSLLYRRLLDTVPEVFVGTAESLRPVLETLTLQISESFKQQAMPTPPWRCAQALYSKWFPLGRRHQPASS</sequence>
<gene>
    <name evidence="1" type="ORF">TSPGSL018_10004</name>
</gene>
<proteinExistence type="predicted"/>
<dbReference type="InterPro" id="IPR006502">
    <property type="entry name" value="PDDEXK-like"/>
</dbReference>
<dbReference type="AlphaFoldDB" id="A0A061RB46"/>